<gene>
    <name evidence="2" type="ORF">S01H4_19669</name>
</gene>
<name>X0YPB4_9ZZZZ</name>
<dbReference type="InterPro" id="IPR009577">
    <property type="entry name" value="Sm_multidrug_ex"/>
</dbReference>
<dbReference type="AlphaFoldDB" id="X0YPB4"/>
<proteinExistence type="predicted"/>
<evidence type="ECO:0000256" key="1">
    <source>
        <dbReference type="SAM" id="Phobius"/>
    </source>
</evidence>
<feature type="transmembrane region" description="Helical" evidence="1">
    <location>
        <begin position="46"/>
        <end position="64"/>
    </location>
</feature>
<keyword evidence="1" id="KW-1133">Transmembrane helix</keyword>
<accession>X0YPB4</accession>
<comment type="caution">
    <text evidence="2">The sequence shown here is derived from an EMBL/GenBank/DDBJ whole genome shotgun (WGS) entry which is preliminary data.</text>
</comment>
<dbReference type="PANTHER" id="PTHR36007:SF2">
    <property type="entry name" value="TRANSPORT PROTEIN-RELATED"/>
    <property type="match status" value="1"/>
</dbReference>
<dbReference type="EMBL" id="BART01008788">
    <property type="protein sequence ID" value="GAG58109.1"/>
    <property type="molecule type" value="Genomic_DNA"/>
</dbReference>
<sequence>MDFSNFFEYLSPRIATFFTAMTPVGELRASIPLALSTYGMNIFETYIISVLGNLVPVIAILWILEPISKFLMNRSSLANRFFTWLFKRTRRKYSKRFERYESFALIGFVGIPLPVTGGWTGALIAFVFGIPPKKALLHIFAGVLIAGLIVTIICKTVGHVKFIIAG</sequence>
<keyword evidence="1" id="KW-0812">Transmembrane</keyword>
<dbReference type="Pfam" id="PF06695">
    <property type="entry name" value="Sm_multidrug_ex"/>
    <property type="match status" value="1"/>
</dbReference>
<feature type="transmembrane region" description="Helical" evidence="1">
    <location>
        <begin position="135"/>
        <end position="154"/>
    </location>
</feature>
<organism evidence="2">
    <name type="scientific">marine sediment metagenome</name>
    <dbReference type="NCBI Taxonomy" id="412755"/>
    <lineage>
        <taxon>unclassified sequences</taxon>
        <taxon>metagenomes</taxon>
        <taxon>ecological metagenomes</taxon>
    </lineage>
</organism>
<feature type="transmembrane region" description="Helical" evidence="1">
    <location>
        <begin position="100"/>
        <end position="129"/>
    </location>
</feature>
<dbReference type="PANTHER" id="PTHR36007">
    <property type="entry name" value="TRANSPORT PROTEIN-RELATED"/>
    <property type="match status" value="1"/>
</dbReference>
<reference evidence="2" key="1">
    <citation type="journal article" date="2014" name="Front. Microbiol.">
        <title>High frequency of phylogenetically diverse reductive dehalogenase-homologous genes in deep subseafloor sedimentary metagenomes.</title>
        <authorList>
            <person name="Kawai M."/>
            <person name="Futagami T."/>
            <person name="Toyoda A."/>
            <person name="Takaki Y."/>
            <person name="Nishi S."/>
            <person name="Hori S."/>
            <person name="Arai W."/>
            <person name="Tsubouchi T."/>
            <person name="Morono Y."/>
            <person name="Uchiyama I."/>
            <person name="Ito T."/>
            <person name="Fujiyama A."/>
            <person name="Inagaki F."/>
            <person name="Takami H."/>
        </authorList>
    </citation>
    <scope>NUCLEOTIDE SEQUENCE</scope>
    <source>
        <strain evidence="2">Expedition CK06-06</strain>
    </source>
</reference>
<protein>
    <recommendedName>
        <fullName evidence="3">Ligand-binding protein SH3</fullName>
    </recommendedName>
</protein>
<evidence type="ECO:0000313" key="2">
    <source>
        <dbReference type="EMBL" id="GAG58109.1"/>
    </source>
</evidence>
<evidence type="ECO:0008006" key="3">
    <source>
        <dbReference type="Google" id="ProtNLM"/>
    </source>
</evidence>
<keyword evidence="1" id="KW-0472">Membrane</keyword>